<reference evidence="2 3" key="1">
    <citation type="submission" date="2021-09" db="EMBL/GenBank/DDBJ databases">
        <title>Whole genome sequence of Nocardioides sp. GBK3QG-3.</title>
        <authorList>
            <person name="Tuo L."/>
        </authorList>
    </citation>
    <scope>NUCLEOTIDE SEQUENCE [LARGE SCALE GENOMIC DNA]</scope>
    <source>
        <strain evidence="2 3">GBK3QG-3</strain>
    </source>
</reference>
<sequence>MTDTDLLRGLLEQAAPDRPDLDAPSRAAAVARRGRNVRVRDRALVAVAAVSVVAVVVAVRGVPGGDDGPDRVTPAPPVVQAEPCPAQPVDVSTPMGVLDLEDVVAVRACPAQDAQGDPLPTEALVGDAAAAFAEDVEALPAYEMPSQCAVMNLAPQPWALQVQTGDGTTYVVGSTLRSCSSLAIGGVERGDGAVVAAFEGNLDRQQSGAPGPLSCTAGEQLYEGPRTGTWNASFAPATATAGIVCFRPDPNGSREYVRWVGTLTDDQLATIREDLAAHLDSTPPDGTCTDTGPQRLLVLENAEGDRAAYIDGSCTGTFGSARGYWKPSAASEDAIAAALGGRLNR</sequence>
<keyword evidence="1" id="KW-1133">Transmembrane helix</keyword>
<keyword evidence="1" id="KW-0472">Membrane</keyword>
<evidence type="ECO:0008006" key="4">
    <source>
        <dbReference type="Google" id="ProtNLM"/>
    </source>
</evidence>
<dbReference type="Proteomes" id="UP000780875">
    <property type="component" value="Unassembled WGS sequence"/>
</dbReference>
<keyword evidence="1" id="KW-0812">Transmembrane</keyword>
<dbReference type="RefSeq" id="WP_224125206.1">
    <property type="nucleotide sequence ID" value="NZ_JAIQZJ010000019.1"/>
</dbReference>
<feature type="transmembrane region" description="Helical" evidence="1">
    <location>
        <begin position="43"/>
        <end position="62"/>
    </location>
</feature>
<comment type="caution">
    <text evidence="2">The sequence shown here is derived from an EMBL/GenBank/DDBJ whole genome shotgun (WGS) entry which is preliminary data.</text>
</comment>
<proteinExistence type="predicted"/>
<evidence type="ECO:0000256" key="1">
    <source>
        <dbReference type="SAM" id="Phobius"/>
    </source>
</evidence>
<dbReference type="EMBL" id="JAIQZJ010000019">
    <property type="protein sequence ID" value="MBZ5740906.1"/>
    <property type="molecule type" value="Genomic_DNA"/>
</dbReference>
<gene>
    <name evidence="2" type="ORF">K8U61_22255</name>
</gene>
<organism evidence="2 3">
    <name type="scientific">Nocardioides mangrovi</name>
    <dbReference type="NCBI Taxonomy" id="2874580"/>
    <lineage>
        <taxon>Bacteria</taxon>
        <taxon>Bacillati</taxon>
        <taxon>Actinomycetota</taxon>
        <taxon>Actinomycetes</taxon>
        <taxon>Propionibacteriales</taxon>
        <taxon>Nocardioidaceae</taxon>
        <taxon>Nocardioides</taxon>
    </lineage>
</organism>
<name>A0ABS7UIP8_9ACTN</name>
<evidence type="ECO:0000313" key="3">
    <source>
        <dbReference type="Proteomes" id="UP000780875"/>
    </source>
</evidence>
<evidence type="ECO:0000313" key="2">
    <source>
        <dbReference type="EMBL" id="MBZ5740906.1"/>
    </source>
</evidence>
<protein>
    <recommendedName>
        <fullName evidence="4">Serine/threonine protein kinase</fullName>
    </recommendedName>
</protein>
<keyword evidence="3" id="KW-1185">Reference proteome</keyword>
<accession>A0ABS7UIP8</accession>